<evidence type="ECO:0000256" key="2">
    <source>
        <dbReference type="ARBA" id="ARBA00022801"/>
    </source>
</evidence>
<gene>
    <name evidence="5" type="ORF">ACFQ07_18855</name>
</gene>
<feature type="non-terminal residue" evidence="5">
    <location>
        <position position="280"/>
    </location>
</feature>
<evidence type="ECO:0000313" key="5">
    <source>
        <dbReference type="EMBL" id="MFD0854306.1"/>
    </source>
</evidence>
<comment type="similarity">
    <text evidence="1">Belongs to the glycosyl hydrolase 39 family.</text>
</comment>
<dbReference type="EMBL" id="JBHTIR010002843">
    <property type="protein sequence ID" value="MFD0854306.1"/>
    <property type="molecule type" value="Genomic_DNA"/>
</dbReference>
<dbReference type="Proteomes" id="UP001597083">
    <property type="component" value="Unassembled WGS sequence"/>
</dbReference>
<evidence type="ECO:0000313" key="6">
    <source>
        <dbReference type="Proteomes" id="UP001597083"/>
    </source>
</evidence>
<evidence type="ECO:0000259" key="4">
    <source>
        <dbReference type="Pfam" id="PF01229"/>
    </source>
</evidence>
<dbReference type="PANTHER" id="PTHR12631">
    <property type="entry name" value="ALPHA-L-IDURONIDASE"/>
    <property type="match status" value="1"/>
</dbReference>
<name>A0ABW3CJ42_9ACTN</name>
<organism evidence="5 6">
    <name type="scientific">Actinomadura adrarensis</name>
    <dbReference type="NCBI Taxonomy" id="1819600"/>
    <lineage>
        <taxon>Bacteria</taxon>
        <taxon>Bacillati</taxon>
        <taxon>Actinomycetota</taxon>
        <taxon>Actinomycetes</taxon>
        <taxon>Streptosporangiales</taxon>
        <taxon>Thermomonosporaceae</taxon>
        <taxon>Actinomadura</taxon>
    </lineage>
</organism>
<feature type="domain" description="Glycosyl hydrolases family 39 N-terminal catalytic" evidence="4">
    <location>
        <begin position="21"/>
        <end position="253"/>
    </location>
</feature>
<dbReference type="InterPro" id="IPR049166">
    <property type="entry name" value="GH39_cat"/>
</dbReference>
<dbReference type="InterPro" id="IPR017853">
    <property type="entry name" value="GH"/>
</dbReference>
<keyword evidence="3" id="KW-0326">Glycosidase</keyword>
<evidence type="ECO:0000256" key="1">
    <source>
        <dbReference type="ARBA" id="ARBA00008875"/>
    </source>
</evidence>
<accession>A0ABW3CJ42</accession>
<proteinExistence type="inferred from homology"/>
<dbReference type="Pfam" id="PF01229">
    <property type="entry name" value="Glyco_hydro_39"/>
    <property type="match status" value="1"/>
</dbReference>
<comment type="caution">
    <text evidence="5">The sequence shown here is derived from an EMBL/GenBank/DDBJ whole genome shotgun (WGS) entry which is preliminary data.</text>
</comment>
<protein>
    <submittedName>
        <fullName evidence="5">Xylan 1,4-beta-xylosidase</fullName>
    </submittedName>
</protein>
<dbReference type="PANTHER" id="PTHR12631:SF10">
    <property type="entry name" value="BETA-XYLOSIDASE-LIKE PROTEIN-RELATED"/>
    <property type="match status" value="1"/>
</dbReference>
<dbReference type="SUPFAM" id="SSF51445">
    <property type="entry name" value="(Trans)glycosidases"/>
    <property type="match status" value="1"/>
</dbReference>
<reference evidence="6" key="1">
    <citation type="journal article" date="2019" name="Int. J. Syst. Evol. Microbiol.">
        <title>The Global Catalogue of Microorganisms (GCM) 10K type strain sequencing project: providing services to taxonomists for standard genome sequencing and annotation.</title>
        <authorList>
            <consortium name="The Broad Institute Genomics Platform"/>
            <consortium name="The Broad Institute Genome Sequencing Center for Infectious Disease"/>
            <person name="Wu L."/>
            <person name="Ma J."/>
        </authorList>
    </citation>
    <scope>NUCLEOTIDE SEQUENCE [LARGE SCALE GENOMIC DNA]</scope>
    <source>
        <strain evidence="6">JCM 31696</strain>
    </source>
</reference>
<keyword evidence="2" id="KW-0378">Hydrolase</keyword>
<dbReference type="InterPro" id="IPR051923">
    <property type="entry name" value="Glycosyl_Hydrolase_39"/>
</dbReference>
<keyword evidence="6" id="KW-1185">Reference proteome</keyword>
<evidence type="ECO:0000256" key="3">
    <source>
        <dbReference type="ARBA" id="ARBA00023295"/>
    </source>
</evidence>
<dbReference type="Gene3D" id="3.20.20.80">
    <property type="entry name" value="Glycosidases"/>
    <property type="match status" value="1"/>
</dbReference>
<sequence>MQVTAIMGWGVDNPQPRPGQFDWSTLDRRMRTIQQTKGTPVVTLCCAPDWMKGGQAGRTDWNEIETAVERDHFDDFAELSAAVARRYPQVKHFMVWNEFKGFWNPSANRWDYEGYTDLYNQVYDALKKVNPDIKVGGPYMVMNSNAPGWRQGPPSELSGSWGSMDQRNLDAMKYWAEHKKGADFVVVDGHSQPVQREIRLNDFQALTKFSDVTRWVRALVPDLPVWWAEWYVEPDSSNWTDQQRGAVLTAAMMEFIRGGVAGAFYWNPQTTTATHCPGCL</sequence>